<gene>
    <name evidence="1" type="ORF">J2S13_001249</name>
</gene>
<keyword evidence="2" id="KW-1185">Reference proteome</keyword>
<proteinExistence type="predicted"/>
<reference evidence="1" key="1">
    <citation type="submission" date="2023-07" db="EMBL/GenBank/DDBJ databases">
        <title>Genomic Encyclopedia of Type Strains, Phase IV (KMG-IV): sequencing the most valuable type-strain genomes for metagenomic binning, comparative biology and taxonomic classification.</title>
        <authorList>
            <person name="Goeker M."/>
        </authorList>
    </citation>
    <scope>NUCLEOTIDE SEQUENCE</scope>
    <source>
        <strain evidence="1">DSM 23947</strain>
    </source>
</reference>
<accession>A0AAJ1T128</accession>
<name>A0AAJ1T128_9BACI</name>
<dbReference type="AlphaFoldDB" id="A0AAJ1T128"/>
<dbReference type="EMBL" id="JAUSUC010000011">
    <property type="protein sequence ID" value="MDQ0214852.1"/>
    <property type="molecule type" value="Genomic_DNA"/>
</dbReference>
<sequence length="42" mass="5090">MREKKQDQEEYGMEFGDVNTAKLYEVTLKNQTKYKKKDKDCK</sequence>
<evidence type="ECO:0000313" key="1">
    <source>
        <dbReference type="EMBL" id="MDQ0214852.1"/>
    </source>
</evidence>
<evidence type="ECO:0000313" key="2">
    <source>
        <dbReference type="Proteomes" id="UP001237207"/>
    </source>
</evidence>
<dbReference type="RefSeq" id="WP_307256844.1">
    <property type="nucleotide sequence ID" value="NZ_JAUSUC010000011.1"/>
</dbReference>
<comment type="caution">
    <text evidence="1">The sequence shown here is derived from an EMBL/GenBank/DDBJ whole genome shotgun (WGS) entry which is preliminary data.</text>
</comment>
<dbReference type="Proteomes" id="UP001237207">
    <property type="component" value="Unassembled WGS sequence"/>
</dbReference>
<organism evidence="1 2">
    <name type="scientific">Oikeobacillus pervagus</name>
    <dbReference type="NCBI Taxonomy" id="1325931"/>
    <lineage>
        <taxon>Bacteria</taxon>
        <taxon>Bacillati</taxon>
        <taxon>Bacillota</taxon>
        <taxon>Bacilli</taxon>
        <taxon>Bacillales</taxon>
        <taxon>Bacillaceae</taxon>
        <taxon>Oikeobacillus</taxon>
    </lineage>
</organism>
<protein>
    <submittedName>
        <fullName evidence="1">Uncharacterized protein</fullName>
    </submittedName>
</protein>